<keyword evidence="1" id="KW-0472">Membrane</keyword>
<organism evidence="2 3">
    <name type="scientific">Phocaeicola vulgatus str. 3975 RP4</name>
    <dbReference type="NCBI Taxonomy" id="1339352"/>
    <lineage>
        <taxon>Bacteria</taxon>
        <taxon>Pseudomonadati</taxon>
        <taxon>Bacteroidota</taxon>
        <taxon>Bacteroidia</taxon>
        <taxon>Bacteroidales</taxon>
        <taxon>Bacteroidaceae</taxon>
        <taxon>Phocaeicola</taxon>
    </lineage>
</organism>
<dbReference type="Proteomes" id="UP000027661">
    <property type="component" value="Unassembled WGS sequence"/>
</dbReference>
<comment type="caution">
    <text evidence="2">The sequence shown here is derived from an EMBL/GenBank/DDBJ whole genome shotgun (WGS) entry which is preliminary data.</text>
</comment>
<evidence type="ECO:0000256" key="1">
    <source>
        <dbReference type="SAM" id="Phobius"/>
    </source>
</evidence>
<evidence type="ECO:0000313" key="2">
    <source>
        <dbReference type="EMBL" id="KDS45519.1"/>
    </source>
</evidence>
<evidence type="ECO:0000313" key="3">
    <source>
        <dbReference type="Proteomes" id="UP000027661"/>
    </source>
</evidence>
<keyword evidence="1" id="KW-1133">Transmembrane helix</keyword>
<protein>
    <submittedName>
        <fullName evidence="2">Uncharacterized protein</fullName>
    </submittedName>
</protein>
<sequence>MVSVLQVNGCRIIFSILFYGVNIHFKINVLCRIRIDLLMDFNSMFSLFYLYVKQNFHWVSWVAL</sequence>
<dbReference type="AlphaFoldDB" id="A0A069SD30"/>
<dbReference type="PATRIC" id="fig|1339352.3.peg.3682"/>
<dbReference type="EMBL" id="JNHM01000143">
    <property type="protein sequence ID" value="KDS45519.1"/>
    <property type="molecule type" value="Genomic_DNA"/>
</dbReference>
<gene>
    <name evidence="2" type="ORF">M099_3928</name>
</gene>
<reference evidence="2 3" key="1">
    <citation type="submission" date="2014-04" db="EMBL/GenBank/DDBJ databases">
        <authorList>
            <person name="Sears C."/>
            <person name="Carroll K."/>
            <person name="Sack B.R."/>
            <person name="Qadri F."/>
            <person name="Myers L.L."/>
            <person name="Chung G.-T."/>
            <person name="Escheverria P."/>
            <person name="Fraser C.M."/>
            <person name="Sadzewicz L."/>
            <person name="Shefchek K.A."/>
            <person name="Tallon L."/>
            <person name="Das S.P."/>
            <person name="Daugherty S."/>
            <person name="Mongodin E.F."/>
        </authorList>
    </citation>
    <scope>NUCLEOTIDE SEQUENCE [LARGE SCALE GENOMIC DNA]</scope>
    <source>
        <strain evidence="2 3">3975 RP4</strain>
    </source>
</reference>
<name>A0A069SD30_PHOVU</name>
<proteinExistence type="predicted"/>
<feature type="transmembrane region" description="Helical" evidence="1">
    <location>
        <begin position="12"/>
        <end position="31"/>
    </location>
</feature>
<keyword evidence="1" id="KW-0812">Transmembrane</keyword>
<accession>A0A069SD30</accession>